<dbReference type="PANTHER" id="PTHR37487">
    <property type="entry name" value="CHROMOSOME 1, WHOLE GENOME SHOTGUN SEQUENCE"/>
    <property type="match status" value="1"/>
</dbReference>
<dbReference type="EMBL" id="CAJMWV010003191">
    <property type="protein sequence ID" value="CAE6477988.1"/>
    <property type="molecule type" value="Genomic_DNA"/>
</dbReference>
<protein>
    <recommendedName>
        <fullName evidence="4">Transmembrane protein</fullName>
    </recommendedName>
</protein>
<reference evidence="2" key="1">
    <citation type="submission" date="2021-01" db="EMBL/GenBank/DDBJ databases">
        <authorList>
            <person name="Kaushik A."/>
        </authorList>
    </citation>
    <scope>NUCLEOTIDE SEQUENCE</scope>
    <source>
        <strain evidence="2">AG3-1AP</strain>
    </source>
</reference>
<evidence type="ECO:0008006" key="4">
    <source>
        <dbReference type="Google" id="ProtNLM"/>
    </source>
</evidence>
<keyword evidence="1" id="KW-1133">Transmembrane helix</keyword>
<sequence>MYSSSRSLSDRCMELAEDPGRRHRQWHCLTLPSPRDFEIQKAAATSPSSVTSHDPSSITTVMFFCTSSILAFVVVAIAQADPSINTPAAVVQCQPAQISFTATSTPVFISILPGGQPSAAPLADLGQHNASPFTWTANIAQGTSITFQVRDSKGAVAYSAPVTIQPSSDSSCLGV</sequence>
<keyword evidence="1" id="KW-0812">Transmembrane</keyword>
<proteinExistence type="predicted"/>
<feature type="transmembrane region" description="Helical" evidence="1">
    <location>
        <begin position="58"/>
        <end position="78"/>
    </location>
</feature>
<dbReference type="OrthoDB" id="3362246at2759"/>
<comment type="caution">
    <text evidence="2">The sequence shown here is derived from an EMBL/GenBank/DDBJ whole genome shotgun (WGS) entry which is preliminary data.</text>
</comment>
<dbReference type="AlphaFoldDB" id="A0A8H3H201"/>
<evidence type="ECO:0000256" key="1">
    <source>
        <dbReference type="SAM" id="Phobius"/>
    </source>
</evidence>
<organism evidence="2 3">
    <name type="scientific">Rhizoctonia solani</name>
    <dbReference type="NCBI Taxonomy" id="456999"/>
    <lineage>
        <taxon>Eukaryota</taxon>
        <taxon>Fungi</taxon>
        <taxon>Dikarya</taxon>
        <taxon>Basidiomycota</taxon>
        <taxon>Agaricomycotina</taxon>
        <taxon>Agaricomycetes</taxon>
        <taxon>Cantharellales</taxon>
        <taxon>Ceratobasidiaceae</taxon>
        <taxon>Rhizoctonia</taxon>
    </lineage>
</organism>
<evidence type="ECO:0000313" key="2">
    <source>
        <dbReference type="EMBL" id="CAE6477988.1"/>
    </source>
</evidence>
<gene>
    <name evidence="2" type="ORF">RDB_LOCUS94940</name>
</gene>
<accession>A0A8H3H201</accession>
<evidence type="ECO:0000313" key="3">
    <source>
        <dbReference type="Proteomes" id="UP000663831"/>
    </source>
</evidence>
<dbReference type="PANTHER" id="PTHR37487:SF2">
    <property type="entry name" value="EXPRESSED PROTEIN"/>
    <property type="match status" value="1"/>
</dbReference>
<dbReference type="Proteomes" id="UP000663831">
    <property type="component" value="Unassembled WGS sequence"/>
</dbReference>
<keyword evidence="1" id="KW-0472">Membrane</keyword>
<name>A0A8H3H201_9AGAM</name>